<keyword evidence="1" id="KW-0175">Coiled coil</keyword>
<proteinExistence type="predicted"/>
<comment type="caution">
    <text evidence="2">The sequence shown here is derived from an EMBL/GenBank/DDBJ whole genome shotgun (WGS) entry which is preliminary data.</text>
</comment>
<evidence type="ECO:0000313" key="3">
    <source>
        <dbReference type="Proteomes" id="UP001597361"/>
    </source>
</evidence>
<gene>
    <name evidence="2" type="ORF">ACFSKL_02050</name>
</gene>
<dbReference type="Gene3D" id="3.30.450.20">
    <property type="entry name" value="PAS domain"/>
    <property type="match status" value="1"/>
</dbReference>
<dbReference type="EMBL" id="JBHUHR010000003">
    <property type="protein sequence ID" value="MFD2033550.1"/>
    <property type="molecule type" value="Genomic_DNA"/>
</dbReference>
<evidence type="ECO:0000313" key="2">
    <source>
        <dbReference type="EMBL" id="MFD2033550.1"/>
    </source>
</evidence>
<keyword evidence="3" id="KW-1185">Reference proteome</keyword>
<sequence length="320" mass="36784">MSSCNKEKVNIIEDAPYELSAFISLIDRDFEILEEEIKKIEQLTLELFQNKEEVLSNGDKNKYDINGIFANTAPDEDPNLSTLYLPTSGTDKKAIEELILLTNPLDEVFRDVVEKHEVITQVYFNSPVQLNRLYPPYDVRNMLDSDLDLTSFNFYYEADEKNNPGKGLVWVEEIYIDPVGRGWVISLLNPIYFENELKMVLAFDISVNSILENYLNKSNRQLVIIDQTGTVVAGKPKAIEALSLPPLKNHTYLQTVTSDSFRPEEYNLFKSKSREVRKMISNFILSGGNSYLLTEGLDSFFVNVYNMERLDWMVLDVVVK</sequence>
<feature type="coiled-coil region" evidence="1">
    <location>
        <begin position="23"/>
        <end position="53"/>
    </location>
</feature>
<accession>A0ABW4VHS2</accession>
<evidence type="ECO:0000256" key="1">
    <source>
        <dbReference type="SAM" id="Coils"/>
    </source>
</evidence>
<dbReference type="RefSeq" id="WP_376883052.1">
    <property type="nucleotide sequence ID" value="NZ_JBHUHR010000003.1"/>
</dbReference>
<organism evidence="2 3">
    <name type="scientific">Belliella marina</name>
    <dbReference type="NCBI Taxonomy" id="1644146"/>
    <lineage>
        <taxon>Bacteria</taxon>
        <taxon>Pseudomonadati</taxon>
        <taxon>Bacteroidota</taxon>
        <taxon>Cytophagia</taxon>
        <taxon>Cytophagales</taxon>
        <taxon>Cyclobacteriaceae</taxon>
        <taxon>Belliella</taxon>
    </lineage>
</organism>
<protein>
    <submittedName>
        <fullName evidence="2">Cache sensor protein</fullName>
    </submittedName>
</protein>
<name>A0ABW4VHS2_9BACT</name>
<dbReference type="Proteomes" id="UP001597361">
    <property type="component" value="Unassembled WGS sequence"/>
</dbReference>
<reference evidence="3" key="1">
    <citation type="journal article" date="2019" name="Int. J. Syst. Evol. Microbiol.">
        <title>The Global Catalogue of Microorganisms (GCM) 10K type strain sequencing project: providing services to taxonomists for standard genome sequencing and annotation.</title>
        <authorList>
            <consortium name="The Broad Institute Genomics Platform"/>
            <consortium name="The Broad Institute Genome Sequencing Center for Infectious Disease"/>
            <person name="Wu L."/>
            <person name="Ma J."/>
        </authorList>
    </citation>
    <scope>NUCLEOTIDE SEQUENCE [LARGE SCALE GENOMIC DNA]</scope>
    <source>
        <strain evidence="3">CGMCC 1.15180</strain>
    </source>
</reference>